<dbReference type="PANTHER" id="PTHR15189:SF7">
    <property type="entry name" value="BRISC AND BRCA1-A COMPLEX MEMBER 2"/>
    <property type="match status" value="1"/>
</dbReference>
<proteinExistence type="inferred from homology"/>
<gene>
    <name evidence="19" type="ORF">BATDEDRAFT_21437</name>
</gene>
<evidence type="ECO:0000256" key="7">
    <source>
        <dbReference type="ARBA" id="ARBA00022737"/>
    </source>
</evidence>
<evidence type="ECO:0000256" key="6">
    <source>
        <dbReference type="ARBA" id="ARBA00022703"/>
    </source>
</evidence>
<dbReference type="Proteomes" id="UP000007241">
    <property type="component" value="Unassembled WGS sequence"/>
</dbReference>
<sequence>MHVVTPLSSVRKVQDCAKWVECSLFKPSGWNAFNPISFTRLKVGIRVCNKVALHCTVIFDAGDIAFPPDLIVHEFNVRLLDIKYLVEWDAQDESNLLYVFSEVRQQFIKYQLEQFMSSNVERLVFEIGCIAHVEDLELLVETNSTSLRKEYHVYVPVCYHETLADLDLNDPPKRKFVIDTLLEYEKLSILYTGAVLYVKYDMNQDNSAVNTITREFLSLKTMKPDTTIKLPSCDKDTLIVDYLAQIQDLLQKTQSIRLNNHAARERLVQCLVTEFAEYVLEYDDVNFSYVGLYINAYATSETKQICEVVAGAVVNVHISALYPLEPIVIILSSPTKFQSSDSYIPESREWKLPFTRDMQPEDTVLAIKKQVAYNAITSDPIHATPGNEEMLTAPEVGLVLLDTAVLPEKGAEENIEGAGDESVADSVAVAVAVVEWTHTPGASEMSPSWQVRPKKQRGFVGMNPPHEPPRIATEPPARTHSPGDSAPTPSGRAQSRPELHSMGLLGT</sequence>
<protein>
    <recommendedName>
        <fullName evidence="3">BRISC and BRCA1-A complex member 2</fullName>
    </recommendedName>
    <alternativeName>
        <fullName evidence="16">BRCA1-A complex subunit BRE</fullName>
    </alternativeName>
    <alternativeName>
        <fullName evidence="17">BRCA1/BRCA2-containing complex subunit 45</fullName>
    </alternativeName>
</protein>
<name>F4NT50_BATDJ</name>
<evidence type="ECO:0000256" key="17">
    <source>
        <dbReference type="ARBA" id="ARBA00032630"/>
    </source>
</evidence>
<evidence type="ECO:0000256" key="3">
    <source>
        <dbReference type="ARBA" id="ARBA00019438"/>
    </source>
</evidence>
<dbReference type="GO" id="GO:0070531">
    <property type="term" value="C:BRCA1-A complex"/>
    <property type="evidence" value="ECO:0000318"/>
    <property type="project" value="GO_Central"/>
</dbReference>
<dbReference type="STRING" id="684364.F4NT50"/>
<evidence type="ECO:0000256" key="13">
    <source>
        <dbReference type="ARBA" id="ARBA00023242"/>
    </source>
</evidence>
<feature type="region of interest" description="Disordered" evidence="18">
    <location>
        <begin position="441"/>
        <end position="507"/>
    </location>
</feature>
<evidence type="ECO:0000256" key="12">
    <source>
        <dbReference type="ARBA" id="ARBA00023204"/>
    </source>
</evidence>
<dbReference type="GO" id="GO:0006915">
    <property type="term" value="P:apoptotic process"/>
    <property type="evidence" value="ECO:0007669"/>
    <property type="project" value="UniProtKB-KW"/>
</dbReference>
<comment type="subcellular location">
    <subcellularLocation>
        <location evidence="2">Cytoplasm</location>
    </subcellularLocation>
    <subcellularLocation>
        <location evidence="1">Nucleus</location>
    </subcellularLocation>
</comment>
<reference evidence="19 20" key="1">
    <citation type="submission" date="2009-12" db="EMBL/GenBank/DDBJ databases">
        <title>The draft genome of Batrachochytrium dendrobatidis.</title>
        <authorList>
            <consortium name="US DOE Joint Genome Institute (JGI-PGF)"/>
            <person name="Kuo A."/>
            <person name="Salamov A."/>
            <person name="Schmutz J."/>
            <person name="Lucas S."/>
            <person name="Pitluck S."/>
            <person name="Rosenblum E."/>
            <person name="Stajich J."/>
            <person name="Eisen M."/>
            <person name="Grigoriev I.V."/>
        </authorList>
    </citation>
    <scope>NUCLEOTIDE SEQUENCE [LARGE SCALE GENOMIC DNA]</scope>
    <source>
        <strain evidence="20">JAM81 / FGSC 10211</strain>
    </source>
</reference>
<evidence type="ECO:0000256" key="4">
    <source>
        <dbReference type="ARBA" id="ARBA00022490"/>
    </source>
</evidence>
<dbReference type="InParanoid" id="F4NT50"/>
<evidence type="ECO:0000256" key="14">
    <source>
        <dbReference type="ARBA" id="ARBA00023306"/>
    </source>
</evidence>
<evidence type="ECO:0000256" key="8">
    <source>
        <dbReference type="ARBA" id="ARBA00022763"/>
    </source>
</evidence>
<keyword evidence="20" id="KW-1185">Reference proteome</keyword>
<keyword evidence="7" id="KW-0677">Repeat</keyword>
<accession>F4NT50</accession>
<evidence type="ECO:0000313" key="20">
    <source>
        <dbReference type="Proteomes" id="UP000007241"/>
    </source>
</evidence>
<evidence type="ECO:0000256" key="1">
    <source>
        <dbReference type="ARBA" id="ARBA00004123"/>
    </source>
</evidence>
<dbReference type="GO" id="GO:0006325">
    <property type="term" value="P:chromatin organization"/>
    <property type="evidence" value="ECO:0007669"/>
    <property type="project" value="UniProtKB-KW"/>
</dbReference>
<dbReference type="Pfam" id="PF06113">
    <property type="entry name" value="BRE"/>
    <property type="match status" value="1"/>
</dbReference>
<dbReference type="EMBL" id="GL882879">
    <property type="protein sequence ID" value="EGF83879.1"/>
    <property type="molecule type" value="Genomic_DNA"/>
</dbReference>
<dbReference type="GeneID" id="18237653"/>
<keyword evidence="13" id="KW-0539">Nucleus</keyword>
<evidence type="ECO:0000256" key="16">
    <source>
        <dbReference type="ARBA" id="ARBA00032491"/>
    </source>
</evidence>
<keyword evidence="14" id="KW-0131">Cell cycle</keyword>
<keyword evidence="12" id="KW-0234">DNA repair</keyword>
<dbReference type="RefSeq" id="XP_006675286.1">
    <property type="nucleotide sequence ID" value="XM_006675223.1"/>
</dbReference>
<evidence type="ECO:0000256" key="2">
    <source>
        <dbReference type="ARBA" id="ARBA00004496"/>
    </source>
</evidence>
<keyword evidence="11" id="KW-0156">Chromatin regulator</keyword>
<evidence type="ECO:0000313" key="19">
    <source>
        <dbReference type="EMBL" id="EGF83879.1"/>
    </source>
</evidence>
<keyword evidence="10" id="KW-0833">Ubl conjugation pathway</keyword>
<keyword evidence="9" id="KW-0498">Mitosis</keyword>
<keyword evidence="8" id="KW-0227">DNA damage</keyword>
<dbReference type="GO" id="GO:0006302">
    <property type="term" value="P:double-strand break repair"/>
    <property type="evidence" value="ECO:0000318"/>
    <property type="project" value="GO_Central"/>
</dbReference>
<evidence type="ECO:0000256" key="15">
    <source>
        <dbReference type="ARBA" id="ARBA00025766"/>
    </source>
</evidence>
<keyword evidence="5" id="KW-0132">Cell division</keyword>
<dbReference type="AlphaFoldDB" id="F4NT50"/>
<evidence type="ECO:0000256" key="9">
    <source>
        <dbReference type="ARBA" id="ARBA00022776"/>
    </source>
</evidence>
<dbReference type="InterPro" id="IPR010358">
    <property type="entry name" value="BRE"/>
</dbReference>
<dbReference type="PANTHER" id="PTHR15189">
    <property type="entry name" value="BRISC AND BRCA1-A COMPLEX MEMBER 2"/>
    <property type="match status" value="1"/>
</dbReference>
<evidence type="ECO:0000256" key="5">
    <source>
        <dbReference type="ARBA" id="ARBA00022618"/>
    </source>
</evidence>
<organism evidence="19 20">
    <name type="scientific">Batrachochytrium dendrobatidis (strain JAM81 / FGSC 10211)</name>
    <name type="common">Frog chytrid fungus</name>
    <dbReference type="NCBI Taxonomy" id="684364"/>
    <lineage>
        <taxon>Eukaryota</taxon>
        <taxon>Fungi</taxon>
        <taxon>Fungi incertae sedis</taxon>
        <taxon>Chytridiomycota</taxon>
        <taxon>Chytridiomycota incertae sedis</taxon>
        <taxon>Chytridiomycetes</taxon>
        <taxon>Rhizophydiales</taxon>
        <taxon>Rhizophydiales incertae sedis</taxon>
        <taxon>Batrachochytrium</taxon>
    </lineage>
</organism>
<keyword evidence="6" id="KW-0053">Apoptosis</keyword>
<dbReference type="GO" id="GO:0070552">
    <property type="term" value="C:BRISC complex"/>
    <property type="evidence" value="ECO:0007669"/>
    <property type="project" value="InterPro"/>
</dbReference>
<evidence type="ECO:0000256" key="11">
    <source>
        <dbReference type="ARBA" id="ARBA00022853"/>
    </source>
</evidence>
<dbReference type="OrthoDB" id="538811at2759"/>
<comment type="similarity">
    <text evidence="15">Belongs to the BABAM2 family.</text>
</comment>
<dbReference type="GO" id="GO:0051301">
    <property type="term" value="P:cell division"/>
    <property type="evidence" value="ECO:0007669"/>
    <property type="project" value="UniProtKB-KW"/>
</dbReference>
<dbReference type="GO" id="GO:0005737">
    <property type="term" value="C:cytoplasm"/>
    <property type="evidence" value="ECO:0007669"/>
    <property type="project" value="UniProtKB-SubCell"/>
</dbReference>
<evidence type="ECO:0000256" key="10">
    <source>
        <dbReference type="ARBA" id="ARBA00022786"/>
    </source>
</evidence>
<keyword evidence="4" id="KW-0963">Cytoplasm</keyword>
<dbReference type="HOGENOM" id="CLU_537437_0_0_1"/>
<evidence type="ECO:0000256" key="18">
    <source>
        <dbReference type="SAM" id="MobiDB-lite"/>
    </source>
</evidence>